<protein>
    <recommendedName>
        <fullName evidence="8">Formate-dependent phosphoribosylglycinamide formyltransferase</fullName>
        <ecNumber evidence="8">6.3.1.21</ecNumber>
    </recommendedName>
    <alternativeName>
        <fullName evidence="8">5'-phosphoribosylglycinamide transformylase 2</fullName>
    </alternativeName>
    <alternativeName>
        <fullName evidence="8">Formate-dependent GAR transformylase</fullName>
    </alternativeName>
    <alternativeName>
        <fullName evidence="8">GAR transformylase 2</fullName>
        <shortName evidence="8">GART 2</shortName>
    </alternativeName>
    <alternativeName>
        <fullName evidence="8">Non-folate glycinamide ribonucleotide transformylase</fullName>
    </alternativeName>
    <alternativeName>
        <fullName evidence="8">Phosphoribosylglycinamide formyltransferase 2</fullName>
    </alternativeName>
</protein>
<feature type="binding site" evidence="8">
    <location>
        <position position="286"/>
    </location>
    <ligand>
        <name>N(1)-(5-phospho-beta-D-ribosyl)glycinamide</name>
        <dbReference type="ChEBI" id="CHEBI:143788"/>
    </ligand>
</feature>
<comment type="caution">
    <text evidence="10">The sequence shown here is derived from an EMBL/GenBank/DDBJ whole genome shotgun (WGS) entry which is preliminary data.</text>
</comment>
<dbReference type="GO" id="GO:0004644">
    <property type="term" value="F:phosphoribosylglycinamide formyltransferase activity"/>
    <property type="evidence" value="ECO:0007669"/>
    <property type="project" value="UniProtKB-UniRule"/>
</dbReference>
<dbReference type="GO" id="GO:0006189">
    <property type="term" value="P:'de novo' IMP biosynthetic process"/>
    <property type="evidence" value="ECO:0007669"/>
    <property type="project" value="UniProtKB-UniRule"/>
</dbReference>
<dbReference type="GO" id="GO:0000287">
    <property type="term" value="F:magnesium ion binding"/>
    <property type="evidence" value="ECO:0007669"/>
    <property type="project" value="UniProtKB-UniRule"/>
</dbReference>
<feature type="binding site" evidence="8">
    <location>
        <position position="114"/>
    </location>
    <ligand>
        <name>ATP</name>
        <dbReference type="ChEBI" id="CHEBI:30616"/>
    </ligand>
</feature>
<dbReference type="InterPro" id="IPR011761">
    <property type="entry name" value="ATP-grasp"/>
</dbReference>
<dbReference type="InterPro" id="IPR005862">
    <property type="entry name" value="PurT"/>
</dbReference>
<dbReference type="SUPFAM" id="SSF52440">
    <property type="entry name" value="PreATP-grasp domain"/>
    <property type="match status" value="1"/>
</dbReference>
<dbReference type="GO" id="GO:0005524">
    <property type="term" value="F:ATP binding"/>
    <property type="evidence" value="ECO:0007669"/>
    <property type="project" value="UniProtKB-UniRule"/>
</dbReference>
<dbReference type="EC" id="6.3.1.21" evidence="8"/>
<name>A0A095VP34_9GAMM</name>
<dbReference type="FunFam" id="3.40.50.20:FF:000007">
    <property type="entry name" value="Formate-dependent phosphoribosylglycinamide formyltransferase"/>
    <property type="match status" value="1"/>
</dbReference>
<dbReference type="PANTHER" id="PTHR43055:SF1">
    <property type="entry name" value="FORMATE-DEPENDENT PHOSPHORIBOSYLGLYCINAMIDE FORMYLTRANSFERASE"/>
    <property type="match status" value="1"/>
</dbReference>
<proteinExistence type="inferred from homology"/>
<feature type="binding site" evidence="8">
    <location>
        <begin position="195"/>
        <end position="198"/>
    </location>
    <ligand>
        <name>ATP</name>
        <dbReference type="ChEBI" id="CHEBI:30616"/>
    </ligand>
</feature>
<feature type="binding site" evidence="8">
    <location>
        <begin position="160"/>
        <end position="165"/>
    </location>
    <ligand>
        <name>ATP</name>
        <dbReference type="ChEBI" id="CHEBI:30616"/>
    </ligand>
</feature>
<keyword evidence="10" id="KW-0808">Transferase</keyword>
<dbReference type="NCBIfam" id="NF006766">
    <property type="entry name" value="PRK09288.1"/>
    <property type="match status" value="1"/>
</dbReference>
<dbReference type="RefSeq" id="WP_035514699.1">
    <property type="nucleotide sequence ID" value="NZ_KN234750.1"/>
</dbReference>
<comment type="pathway">
    <text evidence="8">Purine metabolism; IMP biosynthesis via de novo pathway; N(2)-formyl-N(1)-(5-phospho-D-ribosyl)glycinamide from N(1)-(5-phospho-D-ribosyl)glycinamide (formate route): step 1/1.</text>
</comment>
<evidence type="ECO:0000259" key="9">
    <source>
        <dbReference type="PROSITE" id="PS50975"/>
    </source>
</evidence>
<dbReference type="STRING" id="1265313.HRUBRA_02342"/>
<dbReference type="Pfam" id="PF21244">
    <property type="entry name" value="PurT_C"/>
    <property type="match status" value="1"/>
</dbReference>
<evidence type="ECO:0000256" key="1">
    <source>
        <dbReference type="ARBA" id="ARBA00011738"/>
    </source>
</evidence>
<dbReference type="FunFam" id="3.30.470.20:FF:000027">
    <property type="entry name" value="Formate-dependent phosphoribosylglycinamide formyltransferase"/>
    <property type="match status" value="1"/>
</dbReference>
<gene>
    <name evidence="8" type="primary">purT</name>
    <name evidence="10" type="ORF">HRUBRA_02342</name>
</gene>
<dbReference type="HOGENOM" id="CLU_011534_1_3_6"/>
<organism evidence="10 11">
    <name type="scientific">Pseudohaliea rubra DSM 19751</name>
    <dbReference type="NCBI Taxonomy" id="1265313"/>
    <lineage>
        <taxon>Bacteria</taxon>
        <taxon>Pseudomonadati</taxon>
        <taxon>Pseudomonadota</taxon>
        <taxon>Gammaproteobacteria</taxon>
        <taxon>Cellvibrionales</taxon>
        <taxon>Halieaceae</taxon>
        <taxon>Pseudohaliea</taxon>
    </lineage>
</organism>
<dbReference type="FunFam" id="3.30.1490.20:FF:000013">
    <property type="entry name" value="Formate-dependent phosphoribosylglycinamide formyltransferase"/>
    <property type="match status" value="1"/>
</dbReference>
<comment type="subunit">
    <text evidence="1 8">Homodimer.</text>
</comment>
<feature type="binding site" evidence="8">
    <location>
        <position position="155"/>
    </location>
    <ligand>
        <name>ATP</name>
        <dbReference type="ChEBI" id="CHEBI:30616"/>
    </ligand>
</feature>
<keyword evidence="7 8" id="KW-0460">Magnesium</keyword>
<feature type="binding site" evidence="8">
    <location>
        <position position="267"/>
    </location>
    <ligand>
        <name>Mg(2+)</name>
        <dbReference type="ChEBI" id="CHEBI:18420"/>
    </ligand>
</feature>
<dbReference type="HAMAP" id="MF_01643">
    <property type="entry name" value="PurT"/>
    <property type="match status" value="1"/>
</dbReference>
<feature type="binding site" evidence="8">
    <location>
        <begin position="363"/>
        <end position="364"/>
    </location>
    <ligand>
        <name>N(1)-(5-phospho-beta-D-ribosyl)glycinamide</name>
        <dbReference type="ChEBI" id="CHEBI:143788"/>
    </ligand>
</feature>
<sequence length="396" mass="41868">MTTIGTPFTPSATRVLLCGAGELGKEVVIELKRLGCEVIACDRYANAPAMQVADRSHVLSMLDGDALRRVIEAEQPQLVVPEIEAIATATLAELEAEGYQIVPTARATQLTMNREGIRRLAAEELGVPTSPYRFAGSEAEFHAAIAEIGTPCVVKPVMSSSGKGQSTVKTPADAPAAWATAQAGGRAGAGRVIVEGFVEFDYEITLLTVRHRDGTSFCAPIGHRQEDGDYRESWQPHPMAPAAEKACRVIAEQVTGALGGYGLFGVEFFVSGDHVFFSELSPRPHDTGMVTLVSQDLSEFALHARAILGLPIPAIEQRGPAASAVILPTGDSQDIRYGSLDSALAAPQTDLRLFGKPAIAGRRRLGVALARAPSIDAARDKARQVAATVAVSFGDS</sequence>
<keyword evidence="11" id="KW-1185">Reference proteome</keyword>
<dbReference type="PANTHER" id="PTHR43055">
    <property type="entry name" value="FORMATE-DEPENDENT PHOSPHORIBOSYLGLYCINAMIDE FORMYLTRANSFERASE"/>
    <property type="match status" value="1"/>
</dbReference>
<keyword evidence="6 8" id="KW-0067">ATP-binding</keyword>
<feature type="binding site" evidence="8">
    <location>
        <begin position="22"/>
        <end position="23"/>
    </location>
    <ligand>
        <name>N(1)-(5-phospho-beta-D-ribosyl)glycinamide</name>
        <dbReference type="ChEBI" id="CHEBI:143788"/>
    </ligand>
</feature>
<evidence type="ECO:0000256" key="3">
    <source>
        <dbReference type="ARBA" id="ARBA00022723"/>
    </source>
</evidence>
<feature type="domain" description="ATP-grasp" evidence="9">
    <location>
        <begin position="119"/>
        <end position="308"/>
    </location>
</feature>
<dbReference type="Gene3D" id="3.30.1490.20">
    <property type="entry name" value="ATP-grasp fold, A domain"/>
    <property type="match status" value="1"/>
</dbReference>
<comment type="function">
    <text evidence="8">Involved in the de novo purine biosynthesis. Catalyzes the transfer of formate to 5-phospho-ribosyl-glycinamide (GAR), producing 5-phospho-ribosyl-N-formylglycinamide (FGAR). Formate is provided by PurU via hydrolysis of 10-formyl-tetrahydrofolate.</text>
</comment>
<dbReference type="Gene3D" id="3.40.50.20">
    <property type="match status" value="1"/>
</dbReference>
<reference evidence="10 11" key="1">
    <citation type="journal article" date="2014" name="Genome Announc.">
        <title>Genome Sequence of Gammaproteobacterial Pseudohaliea rubra Type Strain DSM 19751, Isolated from Coastal Seawater of the Mediterranean Sea.</title>
        <authorList>
            <person name="Spring S."/>
            <person name="Fiebig A."/>
            <person name="Riedel T."/>
            <person name="Goker M."/>
            <person name="Klenk H.P."/>
        </authorList>
    </citation>
    <scope>NUCLEOTIDE SEQUENCE [LARGE SCALE GENOMIC DNA]</scope>
    <source>
        <strain evidence="10 11">DSM 19751</strain>
    </source>
</reference>
<dbReference type="UniPathway" id="UPA00074">
    <property type="reaction ID" value="UER00127"/>
</dbReference>
<dbReference type="PATRIC" id="fig|1265313.6.peg.2313"/>
<evidence type="ECO:0000256" key="4">
    <source>
        <dbReference type="ARBA" id="ARBA00022741"/>
    </source>
</evidence>
<dbReference type="GO" id="GO:0043815">
    <property type="term" value="F:phosphoribosylglycinamide formyltransferase 2 activity"/>
    <property type="evidence" value="ECO:0007669"/>
    <property type="project" value="UniProtKB-UniRule"/>
</dbReference>
<evidence type="ECO:0000256" key="8">
    <source>
        <dbReference type="HAMAP-Rule" id="MF_01643"/>
    </source>
</evidence>
<dbReference type="NCBIfam" id="TIGR01142">
    <property type="entry name" value="purT"/>
    <property type="match status" value="1"/>
</dbReference>
<feature type="binding site" evidence="8">
    <location>
        <position position="82"/>
    </location>
    <ligand>
        <name>N(1)-(5-phospho-beta-D-ribosyl)glycinamide</name>
        <dbReference type="ChEBI" id="CHEBI:143788"/>
    </ligand>
</feature>
<dbReference type="EMBL" id="AUVB01000070">
    <property type="protein sequence ID" value="KGE03110.1"/>
    <property type="molecule type" value="Genomic_DNA"/>
</dbReference>
<evidence type="ECO:0000256" key="5">
    <source>
        <dbReference type="ARBA" id="ARBA00022755"/>
    </source>
</evidence>
<dbReference type="AlphaFoldDB" id="A0A095VP34"/>
<evidence type="ECO:0000256" key="6">
    <source>
        <dbReference type="ARBA" id="ARBA00022840"/>
    </source>
</evidence>
<dbReference type="SUPFAM" id="SSF56059">
    <property type="entry name" value="Glutathione synthetase ATP-binding domain-like"/>
    <property type="match status" value="1"/>
</dbReference>
<dbReference type="Gene3D" id="3.30.470.20">
    <property type="entry name" value="ATP-grasp fold, B domain"/>
    <property type="match status" value="1"/>
</dbReference>
<dbReference type="Pfam" id="PF22660">
    <property type="entry name" value="RS_preATP-grasp-like"/>
    <property type="match status" value="1"/>
</dbReference>
<feature type="binding site" evidence="8">
    <location>
        <position position="356"/>
    </location>
    <ligand>
        <name>N(1)-(5-phospho-beta-D-ribosyl)glycinamide</name>
        <dbReference type="ChEBI" id="CHEBI:143788"/>
    </ligand>
</feature>
<feature type="binding site" evidence="8">
    <location>
        <position position="279"/>
    </location>
    <ligand>
        <name>Mg(2+)</name>
        <dbReference type="ChEBI" id="CHEBI:18420"/>
    </ligand>
</feature>
<dbReference type="InterPro" id="IPR013815">
    <property type="entry name" value="ATP_grasp_subdomain_1"/>
</dbReference>
<dbReference type="InterPro" id="IPR016185">
    <property type="entry name" value="PreATP-grasp_dom_sf"/>
</dbReference>
<evidence type="ECO:0000256" key="7">
    <source>
        <dbReference type="ARBA" id="ARBA00022842"/>
    </source>
</evidence>
<feature type="binding site" evidence="8">
    <location>
        <position position="203"/>
    </location>
    <ligand>
        <name>ATP</name>
        <dbReference type="ChEBI" id="CHEBI:30616"/>
    </ligand>
</feature>
<dbReference type="Proteomes" id="UP000029640">
    <property type="component" value="Unassembled WGS sequence"/>
</dbReference>
<keyword evidence="5 8" id="KW-0658">Purine biosynthesis</keyword>
<dbReference type="PROSITE" id="PS50975">
    <property type="entry name" value="ATP_GRASP"/>
    <property type="match status" value="1"/>
</dbReference>
<dbReference type="OrthoDB" id="9804625at2"/>
<evidence type="ECO:0000256" key="2">
    <source>
        <dbReference type="ARBA" id="ARBA00022598"/>
    </source>
</evidence>
<comment type="similarity">
    <text evidence="8">Belongs to the PurK/PurT family.</text>
</comment>
<keyword evidence="3 8" id="KW-0479">Metal-binding</keyword>
<dbReference type="InterPro" id="IPR011054">
    <property type="entry name" value="Rudment_hybrid_motif"/>
</dbReference>
<dbReference type="InterPro" id="IPR054350">
    <property type="entry name" value="PurT/PurK_preATP-grasp"/>
</dbReference>
<evidence type="ECO:0000313" key="10">
    <source>
        <dbReference type="EMBL" id="KGE03110.1"/>
    </source>
</evidence>
<dbReference type="SUPFAM" id="SSF51246">
    <property type="entry name" value="Rudiment single hybrid motif"/>
    <property type="match status" value="1"/>
</dbReference>
<dbReference type="InterPro" id="IPR048740">
    <property type="entry name" value="PurT_C"/>
</dbReference>
<dbReference type="eggNOG" id="COG0027">
    <property type="taxonomic scope" value="Bacteria"/>
</dbReference>
<dbReference type="Pfam" id="PF02222">
    <property type="entry name" value="ATP-grasp"/>
    <property type="match status" value="1"/>
</dbReference>
<dbReference type="GO" id="GO:0005829">
    <property type="term" value="C:cytosol"/>
    <property type="evidence" value="ECO:0007669"/>
    <property type="project" value="TreeGrafter"/>
</dbReference>
<evidence type="ECO:0000313" key="11">
    <source>
        <dbReference type="Proteomes" id="UP000029640"/>
    </source>
</evidence>
<keyword evidence="2 8" id="KW-0436">Ligase</keyword>
<dbReference type="InterPro" id="IPR003135">
    <property type="entry name" value="ATP-grasp_carboxylate-amine"/>
</dbReference>
<keyword evidence="4 8" id="KW-0547">Nucleotide-binding</keyword>
<accession>A0A095VP34</accession>
<comment type="catalytic activity">
    <reaction evidence="8">
        <text>N(1)-(5-phospho-beta-D-ribosyl)glycinamide + formate + ATP = N(2)-formyl-N(1)-(5-phospho-beta-D-ribosyl)glycinamide + ADP + phosphate + H(+)</text>
        <dbReference type="Rhea" id="RHEA:24829"/>
        <dbReference type="ChEBI" id="CHEBI:15378"/>
        <dbReference type="ChEBI" id="CHEBI:15740"/>
        <dbReference type="ChEBI" id="CHEBI:30616"/>
        <dbReference type="ChEBI" id="CHEBI:43474"/>
        <dbReference type="ChEBI" id="CHEBI:143788"/>
        <dbReference type="ChEBI" id="CHEBI:147286"/>
        <dbReference type="ChEBI" id="CHEBI:456216"/>
        <dbReference type="EC" id="6.3.1.21"/>
    </reaction>
</comment>